<reference evidence="2" key="1">
    <citation type="submission" date="2015-06" db="EMBL/GenBank/DDBJ databases">
        <title>Expansion of signal transduction pathways in fungi by whole-genome duplication.</title>
        <authorList>
            <consortium name="DOE Joint Genome Institute"/>
            <person name="Corrochano L.M."/>
            <person name="Kuo A."/>
            <person name="Marcet-Houben M."/>
            <person name="Polaino S."/>
            <person name="Salamov A."/>
            <person name="Villalobos J.M."/>
            <person name="Alvarez M.I."/>
            <person name="Avalos J."/>
            <person name="Benito E.P."/>
            <person name="Benoit I."/>
            <person name="Burger G."/>
            <person name="Camino L.P."/>
            <person name="Canovas D."/>
            <person name="Cerda-Olmedo E."/>
            <person name="Cheng J.-F."/>
            <person name="Dominguez A."/>
            <person name="Elias M."/>
            <person name="Eslava A.P."/>
            <person name="Glaser F."/>
            <person name="Grimwood J."/>
            <person name="Gutierrez G."/>
            <person name="Heitman J."/>
            <person name="Henrissat B."/>
            <person name="Iturriaga E.A."/>
            <person name="Lang B.F."/>
            <person name="Lavin J.L."/>
            <person name="Lee S."/>
            <person name="Li W."/>
            <person name="Lindquist E."/>
            <person name="Lopez-Garcia S."/>
            <person name="Luque E.M."/>
            <person name="Marcos A.T."/>
            <person name="Martin J."/>
            <person name="McCluskey K."/>
            <person name="Medina H.R."/>
            <person name="Miralles-Duran A."/>
            <person name="Miyazaki A."/>
            <person name="Munoz-Torres E."/>
            <person name="Oguiza J.A."/>
            <person name="Ohm R."/>
            <person name="Olmedo M."/>
            <person name="Orejas M."/>
            <person name="Ortiz-Castellanos L."/>
            <person name="Pisabarro A.G."/>
            <person name="Rodriguez-Romero J."/>
            <person name="Ruiz-Herrera J."/>
            <person name="Ruiz-Vazquez R."/>
            <person name="Sanz C."/>
            <person name="Schackwitz W."/>
            <person name="Schmutz J."/>
            <person name="Shahriari M."/>
            <person name="Shelest E."/>
            <person name="Silva-Franco F."/>
            <person name="Soanes D."/>
            <person name="Syed K."/>
            <person name="Tagua V.G."/>
            <person name="Talbot N.J."/>
            <person name="Thon M."/>
            <person name="De vries R.P."/>
            <person name="Wiebenga A."/>
            <person name="Yadav J.S."/>
            <person name="Braun E.L."/>
            <person name="Baker S."/>
            <person name="Garre V."/>
            <person name="Horwitz B."/>
            <person name="Torres-Martinez S."/>
            <person name="Idnurm A."/>
            <person name="Herrera-Estrella A."/>
            <person name="Gabaldon T."/>
            <person name="Grigoriev I.V."/>
        </authorList>
    </citation>
    <scope>NUCLEOTIDE SEQUENCE [LARGE SCALE GENOMIC DNA]</scope>
    <source>
        <strain evidence="2">NRRL 1555(-)</strain>
    </source>
</reference>
<sequence>MNSRIDVLATSSTETITAIDSLSRAPLVSSANIIANVAQSAFNAPSGFSKKAYNDVYAHIRNLMWDLKLKTRNQVDILANESKPRWNTNVFTTVG</sequence>
<proteinExistence type="predicted"/>
<gene>
    <name evidence="1" type="ORF">PHYBLDRAFT_152401</name>
</gene>
<keyword evidence="2" id="KW-1185">Reference proteome</keyword>
<dbReference type="Proteomes" id="UP000077315">
    <property type="component" value="Unassembled WGS sequence"/>
</dbReference>
<dbReference type="AlphaFoldDB" id="A0A167JS66"/>
<dbReference type="VEuPathDB" id="FungiDB:PHYBLDRAFT_152401"/>
<dbReference type="InParanoid" id="A0A167JS66"/>
<dbReference type="EMBL" id="KV441002">
    <property type="protein sequence ID" value="OAD66598.1"/>
    <property type="molecule type" value="Genomic_DNA"/>
</dbReference>
<name>A0A167JS66_PHYB8</name>
<organism evidence="1 2">
    <name type="scientific">Phycomyces blakesleeanus (strain ATCC 8743b / DSM 1359 / FGSC 10004 / NBRC 33097 / NRRL 1555)</name>
    <dbReference type="NCBI Taxonomy" id="763407"/>
    <lineage>
        <taxon>Eukaryota</taxon>
        <taxon>Fungi</taxon>
        <taxon>Fungi incertae sedis</taxon>
        <taxon>Mucoromycota</taxon>
        <taxon>Mucoromycotina</taxon>
        <taxon>Mucoromycetes</taxon>
        <taxon>Mucorales</taxon>
        <taxon>Phycomycetaceae</taxon>
        <taxon>Phycomyces</taxon>
    </lineage>
</organism>
<accession>A0A167JS66</accession>
<dbReference type="RefSeq" id="XP_018284638.1">
    <property type="nucleotide sequence ID" value="XM_018432904.1"/>
</dbReference>
<evidence type="ECO:0000313" key="1">
    <source>
        <dbReference type="EMBL" id="OAD66598.1"/>
    </source>
</evidence>
<dbReference type="GeneID" id="28993810"/>
<evidence type="ECO:0000313" key="2">
    <source>
        <dbReference type="Proteomes" id="UP000077315"/>
    </source>
</evidence>
<protein>
    <submittedName>
        <fullName evidence="1">Uncharacterized protein</fullName>
    </submittedName>
</protein>